<protein>
    <submittedName>
        <fullName evidence="7">Uncharacterized protein</fullName>
    </submittedName>
</protein>
<evidence type="ECO:0000256" key="4">
    <source>
        <dbReference type="ARBA" id="ARBA00022989"/>
    </source>
</evidence>
<evidence type="ECO:0000256" key="2">
    <source>
        <dbReference type="ARBA" id="ARBA00007524"/>
    </source>
</evidence>
<reference evidence="7" key="1">
    <citation type="submission" date="2014-11" db="EMBL/GenBank/DDBJ databases">
        <authorList>
            <person name="Amaro Gonzalez C."/>
        </authorList>
    </citation>
    <scope>NUCLEOTIDE SEQUENCE</scope>
</reference>
<keyword evidence="3 6" id="KW-0812">Transmembrane</keyword>
<accession>A0A0E9U9X9</accession>
<dbReference type="AlphaFoldDB" id="A0A0E9U9X9"/>
<dbReference type="PANTHER" id="PTHR10057">
    <property type="entry name" value="PERIPHERAL-TYPE BENZODIAZEPINE RECEPTOR"/>
    <property type="match status" value="1"/>
</dbReference>
<organism evidence="7">
    <name type="scientific">Anguilla anguilla</name>
    <name type="common">European freshwater eel</name>
    <name type="synonym">Muraena anguilla</name>
    <dbReference type="NCBI Taxonomy" id="7936"/>
    <lineage>
        <taxon>Eukaryota</taxon>
        <taxon>Metazoa</taxon>
        <taxon>Chordata</taxon>
        <taxon>Craniata</taxon>
        <taxon>Vertebrata</taxon>
        <taxon>Euteleostomi</taxon>
        <taxon>Actinopterygii</taxon>
        <taxon>Neopterygii</taxon>
        <taxon>Teleostei</taxon>
        <taxon>Anguilliformes</taxon>
        <taxon>Anguillidae</taxon>
        <taxon>Anguilla</taxon>
    </lineage>
</organism>
<dbReference type="Gene3D" id="1.20.1260.100">
    <property type="entry name" value="TspO/MBR protein"/>
    <property type="match status" value="1"/>
</dbReference>
<keyword evidence="4 6" id="KW-1133">Transmembrane helix</keyword>
<evidence type="ECO:0000313" key="7">
    <source>
        <dbReference type="EMBL" id="JAH61970.1"/>
    </source>
</evidence>
<evidence type="ECO:0000256" key="5">
    <source>
        <dbReference type="ARBA" id="ARBA00023136"/>
    </source>
</evidence>
<dbReference type="InterPro" id="IPR004307">
    <property type="entry name" value="TspO_MBR"/>
</dbReference>
<keyword evidence="5 6" id="KW-0472">Membrane</keyword>
<dbReference type="InterPro" id="IPR038330">
    <property type="entry name" value="TspO/MBR-related_sf"/>
</dbReference>
<dbReference type="CDD" id="cd15904">
    <property type="entry name" value="TSPO_MBR"/>
    <property type="match status" value="1"/>
</dbReference>
<sequence>MWAPMLGLTALPHLGGICGAFITRKEVKTWYPTLKKPSWRPPNGAFGVVWTGLYTGMGVCVVPGVEGAGGGSSRKRPRSFGPVRPAVGLNWAWTPSFLGHTK</sequence>
<comment type="similarity">
    <text evidence="2">Belongs to the TspO/BZRP family.</text>
</comment>
<feature type="transmembrane region" description="Helical" evidence="6">
    <location>
        <begin position="44"/>
        <end position="65"/>
    </location>
</feature>
<dbReference type="GO" id="GO:0033013">
    <property type="term" value="P:tetrapyrrole metabolic process"/>
    <property type="evidence" value="ECO:0007669"/>
    <property type="project" value="UniProtKB-ARBA"/>
</dbReference>
<dbReference type="GO" id="GO:0005741">
    <property type="term" value="C:mitochondrial outer membrane"/>
    <property type="evidence" value="ECO:0007669"/>
    <property type="project" value="TreeGrafter"/>
</dbReference>
<dbReference type="Pfam" id="PF03073">
    <property type="entry name" value="TspO_MBR"/>
    <property type="match status" value="1"/>
</dbReference>
<name>A0A0E9U9X9_ANGAN</name>
<comment type="subcellular location">
    <subcellularLocation>
        <location evidence="1">Membrane</location>
        <topology evidence="1">Multi-pass membrane protein</topology>
    </subcellularLocation>
</comment>
<proteinExistence type="inferred from homology"/>
<evidence type="ECO:0000256" key="6">
    <source>
        <dbReference type="SAM" id="Phobius"/>
    </source>
</evidence>
<evidence type="ECO:0000256" key="1">
    <source>
        <dbReference type="ARBA" id="ARBA00004141"/>
    </source>
</evidence>
<reference evidence="7" key="2">
    <citation type="journal article" date="2015" name="Fish Shellfish Immunol.">
        <title>Early steps in the European eel (Anguilla anguilla)-Vibrio vulnificus interaction in the gills: Role of the RtxA13 toxin.</title>
        <authorList>
            <person name="Callol A."/>
            <person name="Pajuelo D."/>
            <person name="Ebbesson L."/>
            <person name="Teles M."/>
            <person name="MacKenzie S."/>
            <person name="Amaro C."/>
        </authorList>
    </citation>
    <scope>NUCLEOTIDE SEQUENCE</scope>
</reference>
<dbReference type="EMBL" id="GBXM01046607">
    <property type="protein sequence ID" value="JAH61970.1"/>
    <property type="molecule type" value="Transcribed_RNA"/>
</dbReference>
<evidence type="ECO:0000256" key="3">
    <source>
        <dbReference type="ARBA" id="ARBA00022692"/>
    </source>
</evidence>
<dbReference type="PANTHER" id="PTHR10057:SF0">
    <property type="entry name" value="TRANSLOCATOR PROTEIN"/>
    <property type="match status" value="1"/>
</dbReference>